<dbReference type="PANTHER" id="PTHR23226:SF416">
    <property type="entry name" value="FI01424P"/>
    <property type="match status" value="1"/>
</dbReference>
<feature type="domain" description="C2H2-type" evidence="8">
    <location>
        <begin position="408"/>
        <end position="435"/>
    </location>
</feature>
<dbReference type="InterPro" id="IPR013087">
    <property type="entry name" value="Znf_C2H2_type"/>
</dbReference>
<evidence type="ECO:0000256" key="6">
    <source>
        <dbReference type="ARBA" id="ARBA00023242"/>
    </source>
</evidence>
<keyword evidence="2" id="KW-0479">Metal-binding</keyword>
<evidence type="ECO:0000259" key="8">
    <source>
        <dbReference type="PROSITE" id="PS50157"/>
    </source>
</evidence>
<name>A0A1B0CJL8_LUTLO</name>
<sequence length="593" mass="66974">MIQRGGVADGGVAAAAAAKGGGDPLGTEMAQIAEIADNFMNIPGLEEGEEGTFEGDILAGYNMSQPDATVETQATFVATKKFICSLCKMAFTFMYELRVHMESHRVPQNFHCNVCQRRFNDPSVVALHKMAEHSNARHGSGDGPAAVKGGGDPLGTEMAQIAEIADNFMNIPGLEEGEEGTFGGDMLAGYNMSQPDATVETQATFVATKKFICSLCKMAFTFMHELRVHMESHRVPQNFHCNVCQRRFNDPSVVALHKMAEHSNARRFACNRCDKHFMLKNQLQRHQNVHIVVRPFECGVCKKRFKTRPQLQYHAMCHSQEKRYGCDVCGQRFFYSGTLKHHYKRHTGHRPYKCTHCGKSFLQESILREHVRIHTGERPYKCGHCEMAFKTATQCRMHTQRHTNERPWACDLCGKAFLKLESYKIHMRRHRNEKIFVCDVCQRGFAEQYALKKHVRMHTGERPFRCGKCGKSFADRSNMVKHIKQLHAEEATPDAAAKDQPNEAQSGSVEVGAPIVYQIVPNHTIDTAPIIFVTLPRKDQHGMGAYEVQDASVEHSAEEEILTMQQNIEEDPTNEIFLQLDAGEDYRYLLTDK</sequence>
<evidence type="ECO:0000256" key="3">
    <source>
        <dbReference type="ARBA" id="ARBA00022737"/>
    </source>
</evidence>
<dbReference type="Pfam" id="PF12874">
    <property type="entry name" value="zf-met"/>
    <property type="match status" value="3"/>
</dbReference>
<feature type="domain" description="C2H2-type" evidence="8">
    <location>
        <begin position="82"/>
        <end position="109"/>
    </location>
</feature>
<reference evidence="11" key="1">
    <citation type="submission" date="2012-05" db="EMBL/GenBank/DDBJ databases">
        <title>Whole Genome Assembly of Lutzomyia longipalpis.</title>
        <authorList>
            <person name="Richards S."/>
            <person name="Qu C."/>
            <person name="Dillon R."/>
            <person name="Worley K."/>
            <person name="Scherer S."/>
            <person name="Batterton M."/>
            <person name="Taylor A."/>
            <person name="Hawes A."/>
            <person name="Hernandez B."/>
            <person name="Kovar C."/>
            <person name="Mandapat C."/>
            <person name="Pham C."/>
            <person name="Qu C."/>
            <person name="Jing C."/>
            <person name="Bess C."/>
            <person name="Bandaranaike D."/>
            <person name="Ngo D."/>
            <person name="Ongeri F."/>
            <person name="Arias F."/>
            <person name="Lara F."/>
            <person name="Weissenberger G."/>
            <person name="Kamau G."/>
            <person name="Han H."/>
            <person name="Shen H."/>
            <person name="Dinh H."/>
            <person name="Khalil I."/>
            <person name="Jones J."/>
            <person name="Shafer J."/>
            <person name="Jayaseelan J."/>
            <person name="Quiroz J."/>
            <person name="Blankenburg K."/>
            <person name="Nguyen L."/>
            <person name="Jackson L."/>
            <person name="Francisco L."/>
            <person name="Tang L.-Y."/>
            <person name="Pu L.-L."/>
            <person name="Perales L."/>
            <person name="Lorensuhewa L."/>
            <person name="Munidasa M."/>
            <person name="Coyle M."/>
            <person name="Taylor M."/>
            <person name="Puazo M."/>
            <person name="Firestine M."/>
            <person name="Scheel M."/>
            <person name="Javaid M."/>
            <person name="Wang M."/>
            <person name="Li M."/>
            <person name="Tabassum N."/>
            <person name="Saada N."/>
            <person name="Osuji N."/>
            <person name="Aqrawi P."/>
            <person name="Fu Q."/>
            <person name="Thornton R."/>
            <person name="Raj R."/>
            <person name="Goodspeed R."/>
            <person name="Mata R."/>
            <person name="Najjar R."/>
            <person name="Gubbala S."/>
            <person name="Lee S."/>
            <person name="Denson S."/>
            <person name="Patil S."/>
            <person name="Macmil S."/>
            <person name="Qi S."/>
            <person name="Matskevitch T."/>
            <person name="Palculict T."/>
            <person name="Mathew T."/>
            <person name="Vee V."/>
            <person name="Velamala V."/>
            <person name="Korchina V."/>
            <person name="Cai W."/>
            <person name="Liu W."/>
            <person name="Dai W."/>
            <person name="Zou X."/>
            <person name="Zhu Y."/>
            <person name="Zhang Y."/>
            <person name="Wu Y.-Q."/>
            <person name="Xin Y."/>
            <person name="Nazarath L."/>
            <person name="Kovar C."/>
            <person name="Han Y."/>
            <person name="Muzny D."/>
            <person name="Gibbs R."/>
        </authorList>
    </citation>
    <scope>NUCLEOTIDE SEQUENCE [LARGE SCALE GENOMIC DNA]</scope>
    <source>
        <strain evidence="11">Jacobina</strain>
    </source>
</reference>
<feature type="domain" description="C2H2-type" evidence="8">
    <location>
        <begin position="296"/>
        <end position="323"/>
    </location>
</feature>
<dbReference type="GO" id="GO:0000978">
    <property type="term" value="F:RNA polymerase II cis-regulatory region sequence-specific DNA binding"/>
    <property type="evidence" value="ECO:0007669"/>
    <property type="project" value="TreeGrafter"/>
</dbReference>
<keyword evidence="4 7" id="KW-0863">Zinc-finger</keyword>
<accession>A0A1B0CJL8</accession>
<feature type="domain" description="C2H2-type" evidence="8">
    <location>
        <begin position="380"/>
        <end position="407"/>
    </location>
</feature>
<keyword evidence="3" id="KW-0677">Repeat</keyword>
<dbReference type="FunFam" id="3.30.160.60:FF:000688">
    <property type="entry name" value="zinc finger protein 197 isoform X1"/>
    <property type="match status" value="1"/>
</dbReference>
<dbReference type="GO" id="GO:0005634">
    <property type="term" value="C:nucleus"/>
    <property type="evidence" value="ECO:0007669"/>
    <property type="project" value="UniProtKB-SubCell"/>
</dbReference>
<evidence type="ECO:0000256" key="1">
    <source>
        <dbReference type="ARBA" id="ARBA00004123"/>
    </source>
</evidence>
<reference evidence="9" key="2">
    <citation type="journal article" date="2020" name="BMC">
        <title>Leishmania infection induces a limited differential gene expression in the sand fly midgut.</title>
        <authorList>
            <person name="Coutinho-Abreu I.V."/>
            <person name="Serafim T.D."/>
            <person name="Meneses C."/>
            <person name="Kamhawi S."/>
            <person name="Oliveira F."/>
            <person name="Valenzuela J.G."/>
        </authorList>
    </citation>
    <scope>NUCLEOTIDE SEQUENCE</scope>
    <source>
        <strain evidence="9">Jacobina</strain>
        <tissue evidence="9">Midgut</tissue>
    </source>
</reference>
<dbReference type="FunFam" id="3.30.160.60:FF:001049">
    <property type="entry name" value="zinc finger protein 319"/>
    <property type="match status" value="1"/>
</dbReference>
<feature type="domain" description="C2H2-type" evidence="8">
    <location>
        <begin position="239"/>
        <end position="267"/>
    </location>
</feature>
<dbReference type="InterPro" id="IPR036236">
    <property type="entry name" value="Znf_C2H2_sf"/>
</dbReference>
<feature type="domain" description="C2H2-type" evidence="8">
    <location>
        <begin position="464"/>
        <end position="492"/>
    </location>
</feature>
<dbReference type="SMART" id="SM00355">
    <property type="entry name" value="ZnF_C2H2"/>
    <property type="match status" value="12"/>
</dbReference>
<evidence type="ECO:0000256" key="2">
    <source>
        <dbReference type="ARBA" id="ARBA00022723"/>
    </source>
</evidence>
<evidence type="ECO:0000313" key="10">
    <source>
        <dbReference type="EnsemblMetazoa" id="LLOJ004721-PA"/>
    </source>
</evidence>
<dbReference type="FunFam" id="3.30.160.60:FF:000446">
    <property type="entry name" value="Zinc finger protein"/>
    <property type="match status" value="2"/>
</dbReference>
<protein>
    <submittedName>
        <fullName evidence="9">Putative c2h2-type zn-finger protein</fullName>
    </submittedName>
</protein>
<feature type="domain" description="C2H2-type" evidence="8">
    <location>
        <begin position="324"/>
        <end position="351"/>
    </location>
</feature>
<dbReference type="GO" id="GO:0000981">
    <property type="term" value="F:DNA-binding transcription factor activity, RNA polymerase II-specific"/>
    <property type="evidence" value="ECO:0007669"/>
    <property type="project" value="TreeGrafter"/>
</dbReference>
<dbReference type="EMBL" id="AJWK01014731">
    <property type="status" value="NOT_ANNOTATED_CDS"/>
    <property type="molecule type" value="Genomic_DNA"/>
</dbReference>
<dbReference type="FunFam" id="3.30.160.60:FF:000557">
    <property type="entry name" value="zinc finger and SCAN domain-containing protein 29"/>
    <property type="match status" value="1"/>
</dbReference>
<feature type="domain" description="C2H2-type" evidence="8">
    <location>
        <begin position="211"/>
        <end position="238"/>
    </location>
</feature>
<feature type="domain" description="C2H2-type" evidence="8">
    <location>
        <begin position="436"/>
        <end position="463"/>
    </location>
</feature>
<dbReference type="EnsemblMetazoa" id="LLOJ004721-RA">
    <property type="protein sequence ID" value="LLOJ004721-PA"/>
    <property type="gene ID" value="LLOJ004721"/>
</dbReference>
<organism evidence="10 11">
    <name type="scientific">Lutzomyia longipalpis</name>
    <name type="common">Sand fly</name>
    <dbReference type="NCBI Taxonomy" id="7200"/>
    <lineage>
        <taxon>Eukaryota</taxon>
        <taxon>Metazoa</taxon>
        <taxon>Ecdysozoa</taxon>
        <taxon>Arthropoda</taxon>
        <taxon>Hexapoda</taxon>
        <taxon>Insecta</taxon>
        <taxon>Pterygota</taxon>
        <taxon>Neoptera</taxon>
        <taxon>Endopterygota</taxon>
        <taxon>Diptera</taxon>
        <taxon>Nematocera</taxon>
        <taxon>Psychodoidea</taxon>
        <taxon>Psychodidae</taxon>
        <taxon>Lutzomyia</taxon>
        <taxon>Lutzomyia</taxon>
    </lineage>
</organism>
<evidence type="ECO:0000256" key="7">
    <source>
        <dbReference type="PROSITE-ProRule" id="PRU00042"/>
    </source>
</evidence>
<feature type="domain" description="C2H2-type" evidence="8">
    <location>
        <begin position="110"/>
        <end position="138"/>
    </location>
</feature>
<evidence type="ECO:0000256" key="5">
    <source>
        <dbReference type="ARBA" id="ARBA00022833"/>
    </source>
</evidence>
<dbReference type="EMBL" id="AJWK01014730">
    <property type="status" value="NOT_ANNOTATED_CDS"/>
    <property type="molecule type" value="Genomic_DNA"/>
</dbReference>
<evidence type="ECO:0000313" key="9">
    <source>
        <dbReference type="EMBL" id="MBC1169814.1"/>
    </source>
</evidence>
<dbReference type="GO" id="GO:0030674">
    <property type="term" value="F:protein-macromolecule adaptor activity"/>
    <property type="evidence" value="ECO:0007669"/>
    <property type="project" value="UniProtKB-ARBA"/>
</dbReference>
<dbReference type="Proteomes" id="UP000092461">
    <property type="component" value="Unassembled WGS sequence"/>
</dbReference>
<keyword evidence="5" id="KW-0862">Zinc</keyword>
<dbReference type="VEuPathDB" id="VectorBase:LLOJ004721"/>
<evidence type="ECO:0000256" key="4">
    <source>
        <dbReference type="ARBA" id="ARBA00022771"/>
    </source>
</evidence>
<dbReference type="FunFam" id="3.30.160.60:FF:000072">
    <property type="entry name" value="zinc finger protein 143 isoform X1"/>
    <property type="match status" value="1"/>
</dbReference>
<dbReference type="SUPFAM" id="SSF57667">
    <property type="entry name" value="beta-beta-alpha zinc fingers"/>
    <property type="match status" value="6"/>
</dbReference>
<dbReference type="GO" id="GO:0008270">
    <property type="term" value="F:zinc ion binding"/>
    <property type="evidence" value="ECO:0007669"/>
    <property type="project" value="UniProtKB-KW"/>
</dbReference>
<reference evidence="10" key="3">
    <citation type="submission" date="2020-05" db="UniProtKB">
        <authorList>
            <consortium name="EnsemblMetazoa"/>
        </authorList>
    </citation>
    <scope>IDENTIFICATION</scope>
    <source>
        <strain evidence="10">Jacobina</strain>
    </source>
</reference>
<dbReference type="VEuPathDB" id="VectorBase:LLONM1_001880"/>
<dbReference type="PROSITE" id="PS00028">
    <property type="entry name" value="ZINC_FINGER_C2H2_1"/>
    <property type="match status" value="12"/>
</dbReference>
<keyword evidence="11" id="KW-1185">Reference proteome</keyword>
<dbReference type="AlphaFoldDB" id="A0A1B0CJL8"/>
<feature type="domain" description="C2H2-type" evidence="8">
    <location>
        <begin position="268"/>
        <end position="295"/>
    </location>
</feature>
<keyword evidence="6" id="KW-0539">Nucleus</keyword>
<dbReference type="PANTHER" id="PTHR23226">
    <property type="entry name" value="ZINC FINGER AND SCAN DOMAIN-CONTAINING"/>
    <property type="match status" value="1"/>
</dbReference>
<dbReference type="Pfam" id="PF00096">
    <property type="entry name" value="zf-C2H2"/>
    <property type="match status" value="4"/>
</dbReference>
<dbReference type="EMBL" id="AJWK01014729">
    <property type="status" value="NOT_ANNOTATED_CDS"/>
    <property type="molecule type" value="Genomic_DNA"/>
</dbReference>
<feature type="domain" description="C2H2-type" evidence="8">
    <location>
        <begin position="352"/>
        <end position="379"/>
    </location>
</feature>
<dbReference type="Gene3D" id="3.30.160.60">
    <property type="entry name" value="Classic Zinc Finger"/>
    <property type="match status" value="10"/>
</dbReference>
<evidence type="ECO:0000313" key="11">
    <source>
        <dbReference type="Proteomes" id="UP000092461"/>
    </source>
</evidence>
<comment type="subcellular location">
    <subcellularLocation>
        <location evidence="1">Nucleus</location>
    </subcellularLocation>
</comment>
<dbReference type="EMBL" id="GITU01001111">
    <property type="protein sequence ID" value="MBC1169814.1"/>
    <property type="molecule type" value="Transcribed_RNA"/>
</dbReference>
<proteinExistence type="predicted"/>
<dbReference type="PROSITE" id="PS50157">
    <property type="entry name" value="ZINC_FINGER_C2H2_2"/>
    <property type="match status" value="12"/>
</dbReference>